<reference evidence="5 6" key="1">
    <citation type="journal article" date="2016" name="Nat. Commun.">
        <title>Thousands of microbial genomes shed light on interconnected biogeochemical processes in an aquifer system.</title>
        <authorList>
            <person name="Anantharaman K."/>
            <person name="Brown C.T."/>
            <person name="Hug L.A."/>
            <person name="Sharon I."/>
            <person name="Castelle C.J."/>
            <person name="Probst A.J."/>
            <person name="Thomas B.C."/>
            <person name="Singh A."/>
            <person name="Wilkins M.J."/>
            <person name="Karaoz U."/>
            <person name="Brodie E.L."/>
            <person name="Williams K.H."/>
            <person name="Hubbard S.S."/>
            <person name="Banfield J.F."/>
        </authorList>
    </citation>
    <scope>NUCLEOTIDE SEQUENCE [LARGE SCALE GENOMIC DNA]</scope>
    <source>
        <strain evidence="6">RIFCSPLOWO2_12_FULL_64_10</strain>
    </source>
</reference>
<evidence type="ECO:0000259" key="4">
    <source>
        <dbReference type="Pfam" id="PF22725"/>
    </source>
</evidence>
<dbReference type="Pfam" id="PF22725">
    <property type="entry name" value="GFO_IDH_MocA_C3"/>
    <property type="match status" value="1"/>
</dbReference>
<evidence type="ECO:0008006" key="7">
    <source>
        <dbReference type="Google" id="ProtNLM"/>
    </source>
</evidence>
<feature type="domain" description="GFO/IDH/MocA-like oxidoreductase" evidence="4">
    <location>
        <begin position="168"/>
        <end position="296"/>
    </location>
</feature>
<dbReference type="PANTHER" id="PTHR43708">
    <property type="entry name" value="CONSERVED EXPRESSED OXIDOREDUCTASE (EUROFUNG)"/>
    <property type="match status" value="1"/>
</dbReference>
<dbReference type="InterPro" id="IPR000683">
    <property type="entry name" value="Gfo/Idh/MocA-like_OxRdtase_N"/>
</dbReference>
<comment type="similarity">
    <text evidence="1">Belongs to the Gfo/Idh/MocA family.</text>
</comment>
<dbReference type="Gene3D" id="3.40.50.720">
    <property type="entry name" value="NAD(P)-binding Rossmann-like Domain"/>
    <property type="match status" value="1"/>
</dbReference>
<comment type="caution">
    <text evidence="5">The sequence shown here is derived from an EMBL/GenBank/DDBJ whole genome shotgun (WGS) entry which is preliminary data.</text>
</comment>
<sequence length="387" mass="42147">MNHPTLKIEERTLLRRIFRRLERLRGAPAAAPPDVRPVGVGLVGVGNVVRWAYLPRLRGRRTFRLRAVYDLNRAAARQVADSFGARACSSLSELTQEDGVEAVFVCTPAQAHCEVALAALEAGRHVLCEKPLGSSLEEALALWEAAREAGTAHMVNFSYRFRPDVAFASELIRSGALGRVYHVWGALFQGGWFTETGAPAQARGDATAWRFGPGGGIVLDLGSHLIDLCRLWFGEIDQVQAWTRQFRPGPPVCEDACGFSLSFKEGPVAHLLTSRWATGHKDCASLEVSGSEGSLVLDRGGLRLWTRGEPRWRALLVPPLRGGDFLDAFYAAIAGAFAEIPDFRDGLKNNEALDGIFQSVRSGAAVALPLRGAEARPQGLKVMDRRG</sequence>
<dbReference type="InterPro" id="IPR036291">
    <property type="entry name" value="NAD(P)-bd_dom_sf"/>
</dbReference>
<dbReference type="GO" id="GO:0016491">
    <property type="term" value="F:oxidoreductase activity"/>
    <property type="evidence" value="ECO:0007669"/>
    <property type="project" value="UniProtKB-KW"/>
</dbReference>
<evidence type="ECO:0000313" key="6">
    <source>
        <dbReference type="Proteomes" id="UP000178606"/>
    </source>
</evidence>
<dbReference type="SUPFAM" id="SSF55347">
    <property type="entry name" value="Glyceraldehyde-3-phosphate dehydrogenase-like, C-terminal domain"/>
    <property type="match status" value="1"/>
</dbReference>
<evidence type="ECO:0000256" key="2">
    <source>
        <dbReference type="ARBA" id="ARBA00023002"/>
    </source>
</evidence>
<dbReference type="Pfam" id="PF01408">
    <property type="entry name" value="GFO_IDH_MocA"/>
    <property type="match status" value="1"/>
</dbReference>
<dbReference type="InterPro" id="IPR051317">
    <property type="entry name" value="Gfo/Idh/MocA_oxidoreduct"/>
</dbReference>
<dbReference type="AlphaFoldDB" id="A0A1F6CA93"/>
<evidence type="ECO:0000256" key="1">
    <source>
        <dbReference type="ARBA" id="ARBA00010928"/>
    </source>
</evidence>
<keyword evidence="2" id="KW-0560">Oxidoreductase</keyword>
<organism evidence="5 6">
    <name type="scientific">Handelsmanbacteria sp. (strain RIFCSPLOWO2_12_FULL_64_10)</name>
    <dbReference type="NCBI Taxonomy" id="1817868"/>
    <lineage>
        <taxon>Bacteria</taxon>
        <taxon>Candidatus Handelsmaniibacteriota</taxon>
    </lineage>
</organism>
<gene>
    <name evidence="5" type="ORF">A3F84_09930</name>
</gene>
<dbReference type="GO" id="GO:0000166">
    <property type="term" value="F:nucleotide binding"/>
    <property type="evidence" value="ECO:0007669"/>
    <property type="project" value="InterPro"/>
</dbReference>
<protein>
    <recommendedName>
        <fullName evidence="7">Oxidoreductase</fullName>
    </recommendedName>
</protein>
<dbReference type="Proteomes" id="UP000178606">
    <property type="component" value="Unassembled WGS sequence"/>
</dbReference>
<name>A0A1F6CA93_HANXR</name>
<evidence type="ECO:0000259" key="3">
    <source>
        <dbReference type="Pfam" id="PF01408"/>
    </source>
</evidence>
<dbReference type="SUPFAM" id="SSF51735">
    <property type="entry name" value="NAD(P)-binding Rossmann-fold domains"/>
    <property type="match status" value="1"/>
</dbReference>
<proteinExistence type="inferred from homology"/>
<dbReference type="InterPro" id="IPR055170">
    <property type="entry name" value="GFO_IDH_MocA-like_dom"/>
</dbReference>
<evidence type="ECO:0000313" key="5">
    <source>
        <dbReference type="EMBL" id="OGG46094.1"/>
    </source>
</evidence>
<dbReference type="EMBL" id="MFKF01000343">
    <property type="protein sequence ID" value="OGG46094.1"/>
    <property type="molecule type" value="Genomic_DNA"/>
</dbReference>
<dbReference type="PANTHER" id="PTHR43708:SF5">
    <property type="entry name" value="CONSERVED EXPRESSED OXIDOREDUCTASE (EUROFUNG)-RELATED"/>
    <property type="match status" value="1"/>
</dbReference>
<dbReference type="Gene3D" id="3.30.360.10">
    <property type="entry name" value="Dihydrodipicolinate Reductase, domain 2"/>
    <property type="match status" value="1"/>
</dbReference>
<accession>A0A1F6CA93</accession>
<feature type="domain" description="Gfo/Idh/MocA-like oxidoreductase N-terminal" evidence="3">
    <location>
        <begin position="39"/>
        <end position="157"/>
    </location>
</feature>